<gene>
    <name evidence="2" type="ORF">DFQ12_1424</name>
</gene>
<reference evidence="2 3" key="1">
    <citation type="submission" date="2018-09" db="EMBL/GenBank/DDBJ databases">
        <title>Genomic Encyclopedia of Type Strains, Phase III (KMG-III): the genomes of soil and plant-associated and newly described type strains.</title>
        <authorList>
            <person name="Whitman W."/>
        </authorList>
    </citation>
    <scope>NUCLEOTIDE SEQUENCE [LARGE SCALE GENOMIC DNA]</scope>
    <source>
        <strain evidence="2 3">CECT 7938</strain>
    </source>
</reference>
<name>A0A420BIN0_SPHD1</name>
<dbReference type="RefSeq" id="WP_120258215.1">
    <property type="nucleotide sequence ID" value="NZ_RAPY01000001.1"/>
</dbReference>
<dbReference type="Pfam" id="PF12867">
    <property type="entry name" value="DinB_2"/>
    <property type="match status" value="1"/>
</dbReference>
<dbReference type="SUPFAM" id="SSF109854">
    <property type="entry name" value="DinB/YfiT-like putative metalloenzymes"/>
    <property type="match status" value="1"/>
</dbReference>
<dbReference type="AlphaFoldDB" id="A0A420BIN0"/>
<evidence type="ECO:0000313" key="2">
    <source>
        <dbReference type="EMBL" id="RKE56559.1"/>
    </source>
</evidence>
<keyword evidence="3" id="KW-1185">Reference proteome</keyword>
<organism evidence="2 3">
    <name type="scientific">Sphingobacterium detergens</name>
    <dbReference type="NCBI Taxonomy" id="1145106"/>
    <lineage>
        <taxon>Bacteria</taxon>
        <taxon>Pseudomonadati</taxon>
        <taxon>Bacteroidota</taxon>
        <taxon>Sphingobacteriia</taxon>
        <taxon>Sphingobacteriales</taxon>
        <taxon>Sphingobacteriaceae</taxon>
        <taxon>Sphingobacterium</taxon>
    </lineage>
</organism>
<feature type="domain" description="DinB-like" evidence="1">
    <location>
        <begin position="19"/>
        <end position="139"/>
    </location>
</feature>
<evidence type="ECO:0000313" key="3">
    <source>
        <dbReference type="Proteomes" id="UP000286246"/>
    </source>
</evidence>
<protein>
    <submittedName>
        <fullName evidence="2">DinB family protein</fullName>
    </submittedName>
</protein>
<dbReference type="Proteomes" id="UP000286246">
    <property type="component" value="Unassembled WGS sequence"/>
</dbReference>
<dbReference type="EMBL" id="RAPY01000001">
    <property type="protein sequence ID" value="RKE56559.1"/>
    <property type="molecule type" value="Genomic_DNA"/>
</dbReference>
<evidence type="ECO:0000259" key="1">
    <source>
        <dbReference type="Pfam" id="PF12867"/>
    </source>
</evidence>
<proteinExistence type="predicted"/>
<dbReference type="InterPro" id="IPR034660">
    <property type="entry name" value="DinB/YfiT-like"/>
</dbReference>
<dbReference type="Gene3D" id="1.20.120.450">
    <property type="entry name" value="dinb family like domain"/>
    <property type="match status" value="1"/>
</dbReference>
<accession>A0A420BIN0</accession>
<comment type="caution">
    <text evidence="2">The sequence shown here is derived from an EMBL/GenBank/DDBJ whole genome shotgun (WGS) entry which is preliminary data.</text>
</comment>
<dbReference type="InterPro" id="IPR024775">
    <property type="entry name" value="DinB-like"/>
</dbReference>
<sequence>MNDFIEDFEVLIATFPTELSAIDTIAFSAKPVPEKWSKKEILGHLIDSAMTNYLRFIRAQSEENPQIFYTQDDFCENANYQQSETKQLLDLWLALNKQLLFLFKTLITKSLTMRKCNDLTLAFLMEDYVAHLNHHRQQILS</sequence>
<dbReference type="OrthoDB" id="9793216at2"/>